<reference evidence="1" key="1">
    <citation type="journal article" date="2015" name="Nature">
        <title>Complex archaea that bridge the gap between prokaryotes and eukaryotes.</title>
        <authorList>
            <person name="Spang A."/>
            <person name="Saw J.H."/>
            <person name="Jorgensen S.L."/>
            <person name="Zaremba-Niedzwiedzka K."/>
            <person name="Martijn J."/>
            <person name="Lind A.E."/>
            <person name="van Eijk R."/>
            <person name="Schleper C."/>
            <person name="Guy L."/>
            <person name="Ettema T.J."/>
        </authorList>
    </citation>
    <scope>NUCLEOTIDE SEQUENCE</scope>
</reference>
<organism evidence="1">
    <name type="scientific">marine sediment metagenome</name>
    <dbReference type="NCBI Taxonomy" id="412755"/>
    <lineage>
        <taxon>unclassified sequences</taxon>
        <taxon>metagenomes</taxon>
        <taxon>ecological metagenomes</taxon>
    </lineage>
</organism>
<sequence length="107" mass="11578">MGYNFRSLSDGQLASSKSTIYTVPGATSTVVKMITFVNTNSTSEKVNLYIKPNGSTSRRVIPEDMSLNAGYSLEYDAPLFLETGDIIEADAETASVVDFIILGVEKN</sequence>
<accession>A0A0F9M0K3</accession>
<evidence type="ECO:0000313" key="1">
    <source>
        <dbReference type="EMBL" id="KKM99183.1"/>
    </source>
</evidence>
<name>A0A0F9M0K3_9ZZZZ</name>
<proteinExistence type="predicted"/>
<dbReference type="EMBL" id="LAZR01005526">
    <property type="protein sequence ID" value="KKM99183.1"/>
    <property type="molecule type" value="Genomic_DNA"/>
</dbReference>
<comment type="caution">
    <text evidence="1">The sequence shown here is derived from an EMBL/GenBank/DDBJ whole genome shotgun (WGS) entry which is preliminary data.</text>
</comment>
<gene>
    <name evidence="1" type="ORF">LCGC14_1150480</name>
</gene>
<dbReference type="AlphaFoldDB" id="A0A0F9M0K3"/>
<protein>
    <submittedName>
        <fullName evidence="1">Uncharacterized protein</fullName>
    </submittedName>
</protein>